<dbReference type="RefSeq" id="WP_055194048.1">
    <property type="nucleotide sequence ID" value="NZ_CABIYH010000010.1"/>
</dbReference>
<sequence>MRETSKKVLFWALMFFGAFLLLTQVGYSDGDDAFFYQYTHEMGFFEYLSWRYQTWVGRMSGEAMVYIAFSLGIWFWRIVNAMMLVLLPCGVLKLAEKAAGIRTKNFLPGESVAVVSGYLLMAIMTVGYAAIWINGSIFYTWSFTCGIWALVPVADIVFDTGDGGSGDHNTWHFFYSIPCAVLASMSIEQMAAVLVTFEVLAVLVVILRKHEKQRTILLIIQTAVTVVAFVILFLAPGNDIRVASEVQNWMPQYEELSFGEHLFVTVQWLVSSFANENRLLLFGIWLAGILHIICKNERKASDVACMTAAGLFSAAALLPFAGIKVFSDCGLHIADITVRLEQVPRIEEMQAANWFAMCWWIAALLFTCILIWKVLKHNVVLMLVWLGGIASEAIMHFSPTIYASGARVYYLTDWMCMFIILVLAFKMPGKKWRDLYYSIVAGLGVWNLLYQVINYI</sequence>
<feature type="transmembrane region" description="Helical" evidence="1">
    <location>
        <begin position="215"/>
        <end position="235"/>
    </location>
</feature>
<dbReference type="AlphaFoldDB" id="A0A173TIU9"/>
<feature type="transmembrane region" description="Helical" evidence="1">
    <location>
        <begin position="112"/>
        <end position="133"/>
    </location>
</feature>
<feature type="transmembrane region" description="Helical" evidence="1">
    <location>
        <begin position="379"/>
        <end position="402"/>
    </location>
</feature>
<gene>
    <name evidence="2" type="ORF">ERS852572_01526</name>
</gene>
<keyword evidence="1" id="KW-1133">Transmembrane helix</keyword>
<feature type="transmembrane region" description="Helical" evidence="1">
    <location>
        <begin position="351"/>
        <end position="372"/>
    </location>
</feature>
<dbReference type="OrthoDB" id="2284195at2"/>
<evidence type="ECO:0000256" key="1">
    <source>
        <dbReference type="SAM" id="Phobius"/>
    </source>
</evidence>
<accession>A0A173TIU9</accession>
<protein>
    <submittedName>
        <fullName evidence="2">Uncharacterized protein</fullName>
    </submittedName>
</protein>
<proteinExistence type="predicted"/>
<feature type="transmembrane region" description="Helical" evidence="1">
    <location>
        <begin position="303"/>
        <end position="323"/>
    </location>
</feature>
<dbReference type="Proteomes" id="UP000095350">
    <property type="component" value="Unassembled WGS sequence"/>
</dbReference>
<keyword evidence="1" id="KW-0812">Transmembrane</keyword>
<name>A0A173TIU9_9FIRM</name>
<feature type="transmembrane region" description="Helical" evidence="1">
    <location>
        <begin position="408"/>
        <end position="428"/>
    </location>
</feature>
<dbReference type="EMBL" id="CYXZ01000010">
    <property type="protein sequence ID" value="CUN01775.1"/>
    <property type="molecule type" value="Genomic_DNA"/>
</dbReference>
<dbReference type="Pfam" id="PF19528">
    <property type="entry name" value="DUF6056"/>
    <property type="match status" value="1"/>
</dbReference>
<dbReference type="InterPro" id="IPR045691">
    <property type="entry name" value="DUF6056"/>
</dbReference>
<evidence type="ECO:0000313" key="3">
    <source>
        <dbReference type="Proteomes" id="UP000095350"/>
    </source>
</evidence>
<keyword evidence="1" id="KW-0472">Membrane</keyword>
<feature type="transmembrane region" description="Helical" evidence="1">
    <location>
        <begin position="63"/>
        <end position="91"/>
    </location>
</feature>
<feature type="transmembrane region" description="Helical" evidence="1">
    <location>
        <begin position="190"/>
        <end position="208"/>
    </location>
</feature>
<reference evidence="2 3" key="1">
    <citation type="submission" date="2015-09" db="EMBL/GenBank/DDBJ databases">
        <authorList>
            <consortium name="Pathogen Informatics"/>
        </authorList>
    </citation>
    <scope>NUCLEOTIDE SEQUENCE [LARGE SCALE GENOMIC DNA]</scope>
    <source>
        <strain evidence="2 3">2789STDY5834960</strain>
    </source>
</reference>
<organism evidence="2 3">
    <name type="scientific">Roseburia intestinalis</name>
    <dbReference type="NCBI Taxonomy" id="166486"/>
    <lineage>
        <taxon>Bacteria</taxon>
        <taxon>Bacillati</taxon>
        <taxon>Bacillota</taxon>
        <taxon>Clostridia</taxon>
        <taxon>Lachnospirales</taxon>
        <taxon>Lachnospiraceae</taxon>
        <taxon>Roseburia</taxon>
    </lineage>
</organism>
<dbReference type="STRING" id="166486.ERS852572_01526"/>
<feature type="transmembrane region" description="Helical" evidence="1">
    <location>
        <begin position="278"/>
        <end position="294"/>
    </location>
</feature>
<feature type="transmembrane region" description="Helical" evidence="1">
    <location>
        <begin position="435"/>
        <end position="453"/>
    </location>
</feature>
<dbReference type="PaxDb" id="166486-ERS852572_01526"/>
<evidence type="ECO:0000313" key="2">
    <source>
        <dbReference type="EMBL" id="CUN01775.1"/>
    </source>
</evidence>